<dbReference type="Gene3D" id="3.60.21.10">
    <property type="match status" value="1"/>
</dbReference>
<dbReference type="GO" id="GO:0046872">
    <property type="term" value="F:metal ion binding"/>
    <property type="evidence" value="ECO:0007669"/>
    <property type="project" value="UniProtKB-KW"/>
</dbReference>
<evidence type="ECO:0000256" key="1">
    <source>
        <dbReference type="ARBA" id="ARBA00022723"/>
    </source>
</evidence>
<keyword evidence="1" id="KW-0479">Metal-binding</keyword>
<dbReference type="GO" id="GO:0004112">
    <property type="term" value="F:cyclic-nucleotide phosphodiesterase activity"/>
    <property type="evidence" value="ECO:0007669"/>
    <property type="project" value="InterPro"/>
</dbReference>
<keyword evidence="7" id="KW-1185">Reference proteome</keyword>
<dbReference type="RefSeq" id="WP_259629439.1">
    <property type="nucleotide sequence ID" value="NZ_JANYMP010000039.1"/>
</dbReference>
<keyword evidence="2" id="KW-0378">Hydrolase</keyword>
<protein>
    <submittedName>
        <fullName evidence="6">Phosphodiesterase</fullName>
    </submittedName>
</protein>
<keyword evidence="3" id="KW-0408">Iron</keyword>
<evidence type="ECO:0000259" key="5">
    <source>
        <dbReference type="Pfam" id="PF00149"/>
    </source>
</evidence>
<evidence type="ECO:0000256" key="2">
    <source>
        <dbReference type="ARBA" id="ARBA00022801"/>
    </source>
</evidence>
<sequence>MSDVHIDGGERNAARTRQVVDYLAALPGQIDAVVISGDLTQIGRPVDYAALREILAPLEVPVLCCPGNHDERGAFRAGMLGLEEGSGPVNQAHEVAGASILLCDSLIPGSDAGRLGPETLSWLDSALTRSDGPAFVVLHHPPVAVGIPELDAIRLQDADDLAAVLARHPRVAGVLCGHVHAAVATTFAGVPVRVAPGVKSTTTLPWEHTGDPTNLDLPVGLAFHHHENDVLTTHFRSL</sequence>
<dbReference type="PANTHER" id="PTHR42988">
    <property type="entry name" value="PHOSPHOHYDROLASE"/>
    <property type="match status" value="1"/>
</dbReference>
<evidence type="ECO:0000313" key="7">
    <source>
        <dbReference type="Proteomes" id="UP001141259"/>
    </source>
</evidence>
<evidence type="ECO:0000313" key="6">
    <source>
        <dbReference type="EMBL" id="MCS7483988.1"/>
    </source>
</evidence>
<dbReference type="InterPro" id="IPR029052">
    <property type="entry name" value="Metallo-depent_PP-like"/>
</dbReference>
<dbReference type="AlphaFoldDB" id="A0A9X3A733"/>
<comment type="caution">
    <text evidence="6">The sequence shown here is derived from an EMBL/GenBank/DDBJ whole genome shotgun (WGS) entry which is preliminary data.</text>
</comment>
<dbReference type="SUPFAM" id="SSF56300">
    <property type="entry name" value="Metallo-dependent phosphatases"/>
    <property type="match status" value="1"/>
</dbReference>
<evidence type="ECO:0000256" key="3">
    <source>
        <dbReference type="ARBA" id="ARBA00023004"/>
    </source>
</evidence>
<dbReference type="Pfam" id="PF00149">
    <property type="entry name" value="Metallophos"/>
    <property type="match status" value="1"/>
</dbReference>
<evidence type="ECO:0000256" key="4">
    <source>
        <dbReference type="ARBA" id="ARBA00025742"/>
    </source>
</evidence>
<proteinExistence type="inferred from homology"/>
<dbReference type="InterPro" id="IPR050884">
    <property type="entry name" value="CNP_phosphodiesterase-III"/>
</dbReference>
<dbReference type="Proteomes" id="UP001141259">
    <property type="component" value="Unassembled WGS sequence"/>
</dbReference>
<dbReference type="PANTHER" id="PTHR42988:SF2">
    <property type="entry name" value="CYCLIC NUCLEOTIDE PHOSPHODIESTERASE CBUA0032-RELATED"/>
    <property type="match status" value="1"/>
</dbReference>
<dbReference type="InterPro" id="IPR026575">
    <property type="entry name" value="GpdQ/CpdA-like"/>
</dbReference>
<reference evidence="6" key="1">
    <citation type="submission" date="2022-08" db="EMBL/GenBank/DDBJ databases">
        <authorList>
            <person name="Tistechok S."/>
            <person name="Samborskyy M."/>
            <person name="Roman I."/>
        </authorList>
    </citation>
    <scope>NUCLEOTIDE SEQUENCE</scope>
    <source>
        <strain evidence="6">DSM 103496</strain>
    </source>
</reference>
<dbReference type="InterPro" id="IPR004843">
    <property type="entry name" value="Calcineurin-like_PHP"/>
</dbReference>
<organism evidence="6 7">
    <name type="scientific">Umezawaea endophytica</name>
    <dbReference type="NCBI Taxonomy" id="1654476"/>
    <lineage>
        <taxon>Bacteria</taxon>
        <taxon>Bacillati</taxon>
        <taxon>Actinomycetota</taxon>
        <taxon>Actinomycetes</taxon>
        <taxon>Pseudonocardiales</taxon>
        <taxon>Pseudonocardiaceae</taxon>
        <taxon>Umezawaea</taxon>
    </lineage>
</organism>
<dbReference type="CDD" id="cd07402">
    <property type="entry name" value="MPP_GpdQ"/>
    <property type="match status" value="1"/>
</dbReference>
<feature type="domain" description="Calcineurin-like phosphoesterase" evidence="5">
    <location>
        <begin position="1"/>
        <end position="181"/>
    </location>
</feature>
<accession>A0A9X3A733</accession>
<comment type="similarity">
    <text evidence="4">Belongs to the cyclic nucleotide phosphodiesterase class-III family.</text>
</comment>
<gene>
    <name evidence="6" type="ORF">NZH93_44750</name>
</gene>
<name>A0A9X3A733_9PSEU</name>
<dbReference type="EMBL" id="JANYMP010000039">
    <property type="protein sequence ID" value="MCS7483988.1"/>
    <property type="molecule type" value="Genomic_DNA"/>
</dbReference>